<name>A0AAW2KRA0_9LAMI</name>
<evidence type="ECO:0000259" key="1">
    <source>
        <dbReference type="Pfam" id="PF13952"/>
    </source>
</evidence>
<accession>A0AAW2KRA0</accession>
<feature type="domain" description="DUF4216" evidence="1">
    <location>
        <begin position="28"/>
        <end position="103"/>
    </location>
</feature>
<dbReference type="EMBL" id="JACGWM010000264">
    <property type="protein sequence ID" value="KAL0308183.1"/>
    <property type="molecule type" value="Genomic_DNA"/>
</dbReference>
<sequence length="158" mass="18631">MNCGVGVKSRSYTDEENDFYKIIKEIIQLTYPLILNLHIVLFKCGWIDPVRGKKVHPHYRLVDVNFNKLYRKDDPFILAQQPVQVYFTEYPSIKRDKTDWMVVCEIKARRVVNESKWIEKFVYQSEKVVPIPMVATDNQPYYLCDHNGLQVVVDLSMA</sequence>
<protein>
    <recommendedName>
        <fullName evidence="1">DUF4216 domain-containing protein</fullName>
    </recommendedName>
</protein>
<reference evidence="2" key="2">
    <citation type="journal article" date="2024" name="Plant">
        <title>Genomic evolution and insights into agronomic trait innovations of Sesamum species.</title>
        <authorList>
            <person name="Miao H."/>
            <person name="Wang L."/>
            <person name="Qu L."/>
            <person name="Liu H."/>
            <person name="Sun Y."/>
            <person name="Le M."/>
            <person name="Wang Q."/>
            <person name="Wei S."/>
            <person name="Zheng Y."/>
            <person name="Lin W."/>
            <person name="Duan Y."/>
            <person name="Cao H."/>
            <person name="Xiong S."/>
            <person name="Wang X."/>
            <person name="Wei L."/>
            <person name="Li C."/>
            <person name="Ma Q."/>
            <person name="Ju M."/>
            <person name="Zhao R."/>
            <person name="Li G."/>
            <person name="Mu C."/>
            <person name="Tian Q."/>
            <person name="Mei H."/>
            <person name="Zhang T."/>
            <person name="Gao T."/>
            <person name="Zhang H."/>
        </authorList>
    </citation>
    <scope>NUCLEOTIDE SEQUENCE</scope>
    <source>
        <strain evidence="2">KEN8</strain>
    </source>
</reference>
<dbReference type="PANTHER" id="PTHR48258">
    <property type="entry name" value="DUF4218 DOMAIN-CONTAINING PROTEIN-RELATED"/>
    <property type="match status" value="1"/>
</dbReference>
<dbReference type="InterPro" id="IPR025312">
    <property type="entry name" value="DUF4216"/>
</dbReference>
<comment type="caution">
    <text evidence="2">The sequence shown here is derived from an EMBL/GenBank/DDBJ whole genome shotgun (WGS) entry which is preliminary data.</text>
</comment>
<organism evidence="2">
    <name type="scientific">Sesamum calycinum</name>
    <dbReference type="NCBI Taxonomy" id="2727403"/>
    <lineage>
        <taxon>Eukaryota</taxon>
        <taxon>Viridiplantae</taxon>
        <taxon>Streptophyta</taxon>
        <taxon>Embryophyta</taxon>
        <taxon>Tracheophyta</taxon>
        <taxon>Spermatophyta</taxon>
        <taxon>Magnoliopsida</taxon>
        <taxon>eudicotyledons</taxon>
        <taxon>Gunneridae</taxon>
        <taxon>Pentapetalae</taxon>
        <taxon>asterids</taxon>
        <taxon>lamiids</taxon>
        <taxon>Lamiales</taxon>
        <taxon>Pedaliaceae</taxon>
        <taxon>Sesamum</taxon>
    </lineage>
</organism>
<reference evidence="2" key="1">
    <citation type="submission" date="2020-06" db="EMBL/GenBank/DDBJ databases">
        <authorList>
            <person name="Li T."/>
            <person name="Hu X."/>
            <person name="Zhang T."/>
            <person name="Song X."/>
            <person name="Zhang H."/>
            <person name="Dai N."/>
            <person name="Sheng W."/>
            <person name="Hou X."/>
            <person name="Wei L."/>
        </authorList>
    </citation>
    <scope>NUCLEOTIDE SEQUENCE</scope>
    <source>
        <strain evidence="2">KEN8</strain>
        <tissue evidence="2">Leaf</tissue>
    </source>
</reference>
<dbReference type="AlphaFoldDB" id="A0AAW2KRA0"/>
<proteinExistence type="predicted"/>
<dbReference type="PANTHER" id="PTHR48258:SF3">
    <property type="entry name" value="FK506-BINDING PROTEIN 4-LIKE ISOFORM X1"/>
    <property type="match status" value="1"/>
</dbReference>
<dbReference type="Pfam" id="PF13952">
    <property type="entry name" value="DUF4216"/>
    <property type="match status" value="1"/>
</dbReference>
<gene>
    <name evidence="2" type="ORF">Scaly_2957300</name>
</gene>
<evidence type="ECO:0000313" key="2">
    <source>
        <dbReference type="EMBL" id="KAL0308183.1"/>
    </source>
</evidence>